<keyword evidence="4" id="KW-0863">Zinc-finger</keyword>
<dbReference type="GO" id="GO:0000981">
    <property type="term" value="F:DNA-binding transcription factor activity, RNA polymerase II-specific"/>
    <property type="evidence" value="ECO:0007669"/>
    <property type="project" value="InterPro"/>
</dbReference>
<evidence type="ECO:0000313" key="7">
    <source>
        <dbReference type="EMBL" id="CAG7558921.1"/>
    </source>
</evidence>
<evidence type="ECO:0000256" key="1">
    <source>
        <dbReference type="ARBA" id="ARBA00004123"/>
    </source>
</evidence>
<comment type="caution">
    <text evidence="7">The sequence shown here is derived from an EMBL/GenBank/DDBJ whole genome shotgun (WGS) entry which is preliminary data.</text>
</comment>
<name>A0A8J2N9Y6_FUSEQ</name>
<dbReference type="GO" id="GO:0000785">
    <property type="term" value="C:chromatin"/>
    <property type="evidence" value="ECO:0007669"/>
    <property type="project" value="TreeGrafter"/>
</dbReference>
<proteinExistence type="predicted"/>
<dbReference type="AlphaFoldDB" id="A0A8J2N9Y6"/>
<keyword evidence="3" id="KW-0677">Repeat</keyword>
<dbReference type="GO" id="GO:0006351">
    <property type="term" value="P:DNA-templated transcription"/>
    <property type="evidence" value="ECO:0007669"/>
    <property type="project" value="InterPro"/>
</dbReference>
<keyword evidence="2" id="KW-0479">Metal-binding</keyword>
<evidence type="ECO:0000256" key="6">
    <source>
        <dbReference type="ARBA" id="ARBA00023242"/>
    </source>
</evidence>
<dbReference type="GO" id="GO:0000978">
    <property type="term" value="F:RNA polymerase II cis-regulatory region sequence-specific DNA binding"/>
    <property type="evidence" value="ECO:0007669"/>
    <property type="project" value="InterPro"/>
</dbReference>
<evidence type="ECO:0000256" key="3">
    <source>
        <dbReference type="ARBA" id="ARBA00022737"/>
    </source>
</evidence>
<keyword evidence="6" id="KW-0539">Nucleus</keyword>
<accession>A0A8J2N9Y6</accession>
<dbReference type="CDD" id="cd12148">
    <property type="entry name" value="fungal_TF_MHR"/>
    <property type="match status" value="1"/>
</dbReference>
<reference evidence="7" key="1">
    <citation type="submission" date="2021-05" db="EMBL/GenBank/DDBJ databases">
        <authorList>
            <person name="Khan N."/>
        </authorList>
    </citation>
    <scope>NUCLEOTIDE SEQUENCE</scope>
</reference>
<evidence type="ECO:0000256" key="4">
    <source>
        <dbReference type="ARBA" id="ARBA00022771"/>
    </source>
</evidence>
<comment type="subcellular location">
    <subcellularLocation>
        <location evidence="1">Nucleus</location>
    </subcellularLocation>
</comment>
<gene>
    <name evidence="7" type="ORF">FEQUK3_LOCUS4609</name>
</gene>
<protein>
    <recommendedName>
        <fullName evidence="9">Transcription factor domain-containing protein</fullName>
    </recommendedName>
</protein>
<dbReference type="GO" id="GO:0005634">
    <property type="term" value="C:nucleus"/>
    <property type="evidence" value="ECO:0007669"/>
    <property type="project" value="UniProtKB-SubCell"/>
</dbReference>
<dbReference type="Proteomes" id="UP000693738">
    <property type="component" value="Unassembled WGS sequence"/>
</dbReference>
<sequence>MGEETSVRCSICSAKFAKQANLAKTQTNDNSNANSALKASIVGKFTSPAAISPQLTLLVTPCFDIGEHAKSVSNLAHRLPFYDQVNEAEGATPANDVLKRRRNVPDPTAGIDTASCYDIEIAPPHYMEAKSQEIISSILSATNLSRKPDFSSTQSSCAQFFSPPNIESLLDVFFQIWYPNWPVFHKPTFCATQRLPQLTAALSLIGACLSPEPDDQRQAIECMDVVEEWIFSSLELCEDAVHEPPQVRERLDLLQAAYALVLLMNWEGSKVQTTRARRRYFSEIVSVARGLYPFAMAQPGTTDAWMDFALREECIRTLLYIFLLDCAFVIFHNSVPRMVISELRFRLASSEELFLAPDPEAWAALQPNVHIQRSTLYQAIDMMMTGEIGPEQWKVFENMSLLNVFTIISAFHNLIFHHHGPTKSSTITRGLRNWFHVWSSRDFSILEDRPKNDKIGFYCHAAEYWCLAILFCRQHELGLDGQGVDVPRMANETSDMSGLHSLITRFQGQEGLLAMR</sequence>
<evidence type="ECO:0000313" key="8">
    <source>
        <dbReference type="Proteomes" id="UP000693738"/>
    </source>
</evidence>
<dbReference type="PANTHER" id="PTHR40626:SF3">
    <property type="entry name" value="TRANSCRIPTION FACTOR WITH C2H2 AND ZN(2)-CYS(6) DNA BINDING DOMAIN (EUROFUNG)-RELATED"/>
    <property type="match status" value="1"/>
</dbReference>
<dbReference type="EMBL" id="CAJSTJ010000127">
    <property type="protein sequence ID" value="CAG7558921.1"/>
    <property type="molecule type" value="Genomic_DNA"/>
</dbReference>
<keyword evidence="5" id="KW-0862">Zinc</keyword>
<dbReference type="PANTHER" id="PTHR40626">
    <property type="entry name" value="MIP31509P"/>
    <property type="match status" value="1"/>
</dbReference>
<dbReference type="GO" id="GO:0008270">
    <property type="term" value="F:zinc ion binding"/>
    <property type="evidence" value="ECO:0007669"/>
    <property type="project" value="UniProtKB-KW"/>
</dbReference>
<evidence type="ECO:0000256" key="5">
    <source>
        <dbReference type="ARBA" id="ARBA00022833"/>
    </source>
</evidence>
<evidence type="ECO:0008006" key="9">
    <source>
        <dbReference type="Google" id="ProtNLM"/>
    </source>
</evidence>
<organism evidence="7 8">
    <name type="scientific">Fusarium equiseti</name>
    <name type="common">Fusarium scirpi</name>
    <dbReference type="NCBI Taxonomy" id="61235"/>
    <lineage>
        <taxon>Eukaryota</taxon>
        <taxon>Fungi</taxon>
        <taxon>Dikarya</taxon>
        <taxon>Ascomycota</taxon>
        <taxon>Pezizomycotina</taxon>
        <taxon>Sordariomycetes</taxon>
        <taxon>Hypocreomycetidae</taxon>
        <taxon>Hypocreales</taxon>
        <taxon>Nectriaceae</taxon>
        <taxon>Fusarium</taxon>
        <taxon>Fusarium incarnatum-equiseti species complex</taxon>
    </lineage>
</organism>
<evidence type="ECO:0000256" key="2">
    <source>
        <dbReference type="ARBA" id="ARBA00022723"/>
    </source>
</evidence>
<dbReference type="InterPro" id="IPR051059">
    <property type="entry name" value="VerF-like"/>
</dbReference>